<evidence type="ECO:0000313" key="11">
    <source>
        <dbReference type="Proteomes" id="UP000060390"/>
    </source>
</evidence>
<feature type="transmembrane region" description="Helical" evidence="7">
    <location>
        <begin position="36"/>
        <end position="53"/>
    </location>
</feature>
<gene>
    <name evidence="10" type="ORF">HLASA_0841</name>
    <name evidence="9" type="ORF">HLASF_0844</name>
</gene>
<dbReference type="PANTHER" id="PTHR44936">
    <property type="entry name" value="SENSOR PROTEIN CREC"/>
    <property type="match status" value="1"/>
</dbReference>
<dbReference type="EMBL" id="CP008874">
    <property type="protein sequence ID" value="AKH97337.1"/>
    <property type="molecule type" value="Genomic_DNA"/>
</dbReference>
<evidence type="ECO:0000256" key="5">
    <source>
        <dbReference type="ARBA" id="ARBA00022777"/>
    </source>
</evidence>
<evidence type="ECO:0000313" key="10">
    <source>
        <dbReference type="EMBL" id="ALG81739.1"/>
    </source>
</evidence>
<dbReference type="InterPro" id="IPR005467">
    <property type="entry name" value="His_kinase_dom"/>
</dbReference>
<evidence type="ECO:0000259" key="8">
    <source>
        <dbReference type="PROSITE" id="PS50109"/>
    </source>
</evidence>
<protein>
    <recommendedName>
        <fullName evidence="2">histidine kinase</fullName>
        <ecNumber evidence="2">2.7.13.3</ecNumber>
    </recommendedName>
</protein>
<evidence type="ECO:0000313" key="9">
    <source>
        <dbReference type="EMBL" id="AKH97337.1"/>
    </source>
</evidence>
<dbReference type="Pfam" id="PF16927">
    <property type="entry name" value="HisKA_7TM"/>
    <property type="match status" value="1"/>
</dbReference>
<evidence type="ECO:0000256" key="4">
    <source>
        <dbReference type="ARBA" id="ARBA00022741"/>
    </source>
</evidence>
<keyword evidence="7" id="KW-0472">Membrane</keyword>
<dbReference type="Proteomes" id="UP000060390">
    <property type="component" value="Chromosome"/>
</dbReference>
<dbReference type="PROSITE" id="PS50109">
    <property type="entry name" value="HIS_KIN"/>
    <property type="match status" value="1"/>
</dbReference>
<dbReference type="KEGG" id="hsu:HLASF_0844"/>
<dbReference type="Gene3D" id="3.30.450.20">
    <property type="entry name" value="PAS domain"/>
    <property type="match status" value="1"/>
</dbReference>
<comment type="catalytic activity">
    <reaction evidence="1">
        <text>ATP + protein L-histidine = ADP + protein N-phospho-L-histidine.</text>
        <dbReference type="EC" id="2.7.13.3"/>
    </reaction>
</comment>
<dbReference type="HOGENOM" id="CLU_000445_114_58_2"/>
<dbReference type="SMART" id="SM00387">
    <property type="entry name" value="HATPase_c"/>
    <property type="match status" value="1"/>
</dbReference>
<dbReference type="CDD" id="cd00130">
    <property type="entry name" value="PAS"/>
    <property type="match status" value="1"/>
</dbReference>
<dbReference type="Gene3D" id="3.30.565.10">
    <property type="entry name" value="Histidine kinase-like ATPase, C-terminal domain"/>
    <property type="match status" value="1"/>
</dbReference>
<dbReference type="Pfam" id="PF02518">
    <property type="entry name" value="HATPase_c"/>
    <property type="match status" value="1"/>
</dbReference>
<evidence type="ECO:0000256" key="7">
    <source>
        <dbReference type="SAM" id="Phobius"/>
    </source>
</evidence>
<dbReference type="AlphaFoldDB" id="A0A0F7P9A4"/>
<feature type="transmembrane region" description="Helical" evidence="7">
    <location>
        <begin position="6"/>
        <end position="24"/>
    </location>
</feature>
<evidence type="ECO:0000256" key="6">
    <source>
        <dbReference type="ARBA" id="ARBA00022840"/>
    </source>
</evidence>
<accession>A0A0F7P9A4</accession>
<evidence type="ECO:0000256" key="3">
    <source>
        <dbReference type="ARBA" id="ARBA00022679"/>
    </source>
</evidence>
<feature type="transmembrane region" description="Helical" evidence="7">
    <location>
        <begin position="179"/>
        <end position="200"/>
    </location>
</feature>
<dbReference type="InterPro" id="IPR003594">
    <property type="entry name" value="HATPase_dom"/>
</dbReference>
<feature type="domain" description="Histidine kinase" evidence="8">
    <location>
        <begin position="353"/>
        <end position="550"/>
    </location>
</feature>
<dbReference type="Pfam" id="PF13188">
    <property type="entry name" value="PAS_8"/>
    <property type="match status" value="1"/>
</dbReference>
<dbReference type="EC" id="2.7.13.3" evidence="2"/>
<keyword evidence="7" id="KW-1133">Transmembrane helix</keyword>
<dbReference type="SUPFAM" id="SSF55785">
    <property type="entry name" value="PYP-like sensor domain (PAS domain)"/>
    <property type="match status" value="1"/>
</dbReference>
<dbReference type="InterPro" id="IPR050980">
    <property type="entry name" value="2C_sensor_his_kinase"/>
</dbReference>
<name>A0A0F7P9A4_9EURY</name>
<evidence type="ECO:0000256" key="1">
    <source>
        <dbReference type="ARBA" id="ARBA00000085"/>
    </source>
</evidence>
<organism evidence="9 12">
    <name type="scientific">Halanaeroarchaeum sulfurireducens</name>
    <dbReference type="NCBI Taxonomy" id="1604004"/>
    <lineage>
        <taxon>Archaea</taxon>
        <taxon>Methanobacteriati</taxon>
        <taxon>Methanobacteriota</taxon>
        <taxon>Stenosarchaea group</taxon>
        <taxon>Halobacteria</taxon>
        <taxon>Halobacteriales</taxon>
        <taxon>Halobacteriaceae</taxon>
        <taxon>Halanaeroarchaeum</taxon>
    </lineage>
</organism>
<keyword evidence="3" id="KW-0808">Transferase</keyword>
<keyword evidence="12" id="KW-1185">Reference proteome</keyword>
<reference evidence="9 12" key="1">
    <citation type="journal article" date="2015" name="ISME J.">
        <title>Elemental sulfur and acetate can support life of a novel strictly anaerobic haloarchaeon.</title>
        <authorList>
            <person name="Sorokin D.Y."/>
            <person name="Kublanov I.V."/>
            <person name="Gavrilov S.N."/>
            <person name="Rojo D."/>
            <person name="Roman P."/>
            <person name="Golyshin P.N."/>
            <person name="Slepak V.Z."/>
            <person name="Smedile F."/>
            <person name="Ferrer M."/>
            <person name="Messina E."/>
            <person name="La Cono V."/>
            <person name="Yakimov M.M."/>
        </authorList>
    </citation>
    <scope>NUCLEOTIDE SEQUENCE [LARGE SCALE GENOMIC DNA]</scope>
    <source>
        <strain evidence="9 12">HSR2</strain>
    </source>
</reference>
<reference evidence="10 11" key="3">
    <citation type="journal article" date="2016" name="Stand. Genomic Sci.">
        <title>Complete genome sequence of 'Halanaeroarchaeum sulfurireducens' M27-SA2, a sulfur-reducing and acetate-oxidizing haloarchaeon from the deep-sea hypersaline anoxic lake Medee.</title>
        <authorList>
            <person name="Messina E."/>
            <person name="Sorokin D.Y."/>
            <person name="Kublanov I.V."/>
            <person name="Toshchakov S."/>
            <person name="Lopatina A."/>
            <person name="Arcadi E."/>
            <person name="Smedile F."/>
            <person name="La Spada G."/>
            <person name="La Cono V."/>
            <person name="Yakimov M.M."/>
        </authorList>
    </citation>
    <scope>NUCLEOTIDE SEQUENCE [LARGE SCALE GENOMIC DNA]</scope>
    <source>
        <strain evidence="10 11">M27-SA2</strain>
    </source>
</reference>
<sequence>MLYPTVLLGALSTSIVVGVTAAILSWREIPRPGARWLSLLLFGQVWWSMSTFFRVRSSVIEVKEFWLQIGWIGVVIIPLAWILFAFEYSGRDWYVKSRTIGALSIIPLLTIVIVATTPFHDLLTVTPVGYGPSGILRVEFAGVWYWVIASYTYLLGAAGLLLLTDLIASQAFMFQKQGVALFVGLVFPWATNVLTVTGILDLGIDPTPLAFAPSGVVYLLAIRRFRLLRANPAPTRRARQMVFDEVQEGAIIVDTDDNVIDLNKQAEQILDISRCDAIGSFASTIIPTYDTLSKADSFEDYLSIETGQGERHFEVEIRSITATSDRPIGRLVTINEVTDLLRQQQRLEVLHRVLRHNIRTETNLILGHAENVEGEAADSIQAAARTIGTLGEKGREAIDLFSRARSETELRNLHQMLEWTITKIEANHPEVTIQYEYDGPPVAVDALLDVVFRNVVENAAAHNEGPDRQVWIEAAADEQRATIRIADDGPGIREHEVSVLSQRTETSLEHGSGIGLWIIKWGTDLVDGDVEFAEREPGGTAVTIEVPVIPDEK</sequence>
<dbReference type="GeneID" id="26010202"/>
<dbReference type="RefSeq" id="WP_050048113.1">
    <property type="nucleotide sequence ID" value="NZ_CP008874.1"/>
</dbReference>
<dbReference type="InterPro" id="IPR036890">
    <property type="entry name" value="HATPase_C_sf"/>
</dbReference>
<dbReference type="PANTHER" id="PTHR44936:SF10">
    <property type="entry name" value="SENSOR PROTEIN RSTB"/>
    <property type="match status" value="1"/>
</dbReference>
<dbReference type="InterPro" id="IPR035965">
    <property type="entry name" value="PAS-like_dom_sf"/>
</dbReference>
<evidence type="ECO:0000313" key="12">
    <source>
        <dbReference type="Proteomes" id="UP000069906"/>
    </source>
</evidence>
<dbReference type="InterPro" id="IPR004358">
    <property type="entry name" value="Sig_transdc_His_kin-like_C"/>
</dbReference>
<dbReference type="OrthoDB" id="327291at2157"/>
<dbReference type="GO" id="GO:0004673">
    <property type="term" value="F:protein histidine kinase activity"/>
    <property type="evidence" value="ECO:0007669"/>
    <property type="project" value="UniProtKB-EC"/>
</dbReference>
<evidence type="ECO:0000256" key="2">
    <source>
        <dbReference type="ARBA" id="ARBA00012438"/>
    </source>
</evidence>
<feature type="transmembrane region" description="Helical" evidence="7">
    <location>
        <begin position="143"/>
        <end position="167"/>
    </location>
</feature>
<dbReference type="InterPro" id="IPR031621">
    <property type="entry name" value="HisKA_7TM"/>
</dbReference>
<feature type="transmembrane region" description="Helical" evidence="7">
    <location>
        <begin position="100"/>
        <end position="123"/>
    </location>
</feature>
<dbReference type="InterPro" id="IPR000014">
    <property type="entry name" value="PAS"/>
</dbReference>
<reference evidence="11" key="2">
    <citation type="submission" date="2015-05" db="EMBL/GenBank/DDBJ databases">
        <title>Complete genome sequence of Halanaeroarchaeum sulfurireducens type strain M27-SA2, a sulfate-reducer haloarchaeon from marine anoxic lake Medee.</title>
        <authorList>
            <person name="Messina E."/>
            <person name="Kublanov I.V."/>
            <person name="Toshchakov S."/>
            <person name="Arcadi E."/>
            <person name="La Spada G."/>
            <person name="La Cono V."/>
            <person name="Yakimov M.M."/>
        </authorList>
    </citation>
    <scope>NUCLEOTIDE SEQUENCE [LARGE SCALE GENOMIC DNA]</scope>
    <source>
        <strain evidence="11">M27-SA2</strain>
    </source>
</reference>
<dbReference type="KEGG" id="hsf:HLASA_0841"/>
<keyword evidence="4" id="KW-0547">Nucleotide-binding</keyword>
<proteinExistence type="predicted"/>
<dbReference type="SUPFAM" id="SSF55874">
    <property type="entry name" value="ATPase domain of HSP90 chaperone/DNA topoisomerase II/histidine kinase"/>
    <property type="match status" value="1"/>
</dbReference>
<dbReference type="PRINTS" id="PR00344">
    <property type="entry name" value="BCTRLSENSOR"/>
</dbReference>
<dbReference type="Proteomes" id="UP000069906">
    <property type="component" value="Chromosome"/>
</dbReference>
<dbReference type="STRING" id="1604004.HLASA_0841"/>
<dbReference type="EMBL" id="CP011564">
    <property type="protein sequence ID" value="ALG81739.1"/>
    <property type="molecule type" value="Genomic_DNA"/>
</dbReference>
<keyword evidence="5" id="KW-0418">Kinase</keyword>
<keyword evidence="6" id="KW-0067">ATP-binding</keyword>
<dbReference type="SMART" id="SM00091">
    <property type="entry name" value="PAS"/>
    <property type="match status" value="1"/>
</dbReference>
<feature type="transmembrane region" description="Helical" evidence="7">
    <location>
        <begin position="65"/>
        <end position="88"/>
    </location>
</feature>
<keyword evidence="7" id="KW-0812">Transmembrane</keyword>
<dbReference type="GO" id="GO:0005524">
    <property type="term" value="F:ATP binding"/>
    <property type="evidence" value="ECO:0007669"/>
    <property type="project" value="UniProtKB-KW"/>
</dbReference>